<sequence>MTSADSAASEPLNAPTDEELAQLLEATRQQLKHGTQLARSIRDNSDSLFAPLRPHTPVAPGTYQPTQITRPTLESEGAPAGLSASGTLAASGGATSTSRSVTAGSGEPTGEGQAIADLKSGHAQSEKPETDPLDPDAFDPAILPAPGQVVLCLAQIPEATAALDMAERLVARTQNAGREAAVLLGGAKTVLPGEGERLRSGADFTKYREAHPEAALVVVIIDSPVEAHHRAAQKLLAALPEHMTWAPWDARRSYGECIDWLARKPYDVPVDVLTLHHVWEAPEVHEYRRLPVKIAWLDGAPASAAMWESLSA</sequence>
<evidence type="ECO:0000256" key="1">
    <source>
        <dbReference type="SAM" id="MobiDB-lite"/>
    </source>
</evidence>
<feature type="compositionally biased region" description="Polar residues" evidence="1">
    <location>
        <begin position="63"/>
        <end position="72"/>
    </location>
</feature>
<feature type="region of interest" description="Disordered" evidence="1">
    <location>
        <begin position="30"/>
        <end position="113"/>
    </location>
</feature>
<dbReference type="OrthoDB" id="3700292at2"/>
<dbReference type="RefSeq" id="WP_073709619.1">
    <property type="nucleotide sequence ID" value="NZ_MQSV01000005.1"/>
</dbReference>
<dbReference type="AlphaFoldDB" id="A0A1Q5PK42"/>
<keyword evidence="3" id="KW-1185">Reference proteome</keyword>
<accession>A0A1Q5PK42</accession>
<dbReference type="STRING" id="1921764.BSR28_05120"/>
<organism evidence="2 3">
    <name type="scientific">Boudabousia liubingyangii</name>
    <dbReference type="NCBI Taxonomy" id="1921764"/>
    <lineage>
        <taxon>Bacteria</taxon>
        <taxon>Bacillati</taxon>
        <taxon>Actinomycetota</taxon>
        <taxon>Actinomycetes</taxon>
        <taxon>Actinomycetales</taxon>
        <taxon>Actinomycetaceae</taxon>
        <taxon>Boudabousia</taxon>
    </lineage>
</organism>
<reference evidence="2 3" key="1">
    <citation type="submission" date="2016-11" db="EMBL/GenBank/DDBJ databases">
        <title>Actinomyces gypaetusis sp. nov. isolated from the vulture Gypaetus barbatus in Qinghai Tibet Plateau China.</title>
        <authorList>
            <person name="Meng X."/>
        </authorList>
    </citation>
    <scope>NUCLEOTIDE SEQUENCE [LARGE SCALE GENOMIC DNA]</scope>
    <source>
        <strain evidence="2 3">VUL4_2</strain>
    </source>
</reference>
<evidence type="ECO:0000313" key="3">
    <source>
        <dbReference type="Proteomes" id="UP000186785"/>
    </source>
</evidence>
<proteinExistence type="predicted"/>
<feature type="compositionally biased region" description="Low complexity" evidence="1">
    <location>
        <begin position="77"/>
        <end position="106"/>
    </location>
</feature>
<gene>
    <name evidence="2" type="ORF">BSR29_07160</name>
</gene>
<dbReference type="Proteomes" id="UP000186785">
    <property type="component" value="Unassembled WGS sequence"/>
</dbReference>
<evidence type="ECO:0000313" key="2">
    <source>
        <dbReference type="EMBL" id="OKL46594.1"/>
    </source>
</evidence>
<name>A0A1Q5PK42_9ACTO</name>
<comment type="caution">
    <text evidence="2">The sequence shown here is derived from an EMBL/GenBank/DDBJ whole genome shotgun (WGS) entry which is preliminary data.</text>
</comment>
<protein>
    <submittedName>
        <fullName evidence="2">Uncharacterized protein</fullName>
    </submittedName>
</protein>
<dbReference type="EMBL" id="MQSV01000005">
    <property type="protein sequence ID" value="OKL46594.1"/>
    <property type="molecule type" value="Genomic_DNA"/>
</dbReference>